<evidence type="ECO:0000256" key="2">
    <source>
        <dbReference type="ARBA" id="ARBA00022857"/>
    </source>
</evidence>
<reference evidence="5" key="1">
    <citation type="submission" date="2020-07" db="EMBL/GenBank/DDBJ databases">
        <title>Draft Genome Sequence of a Deep-Sea Yeast, Naganishia (Cryptococcus) liquefaciens strain N6.</title>
        <authorList>
            <person name="Han Y.W."/>
            <person name="Kajitani R."/>
            <person name="Morimoto H."/>
            <person name="Parhat M."/>
            <person name="Tsubouchi H."/>
            <person name="Bakenova O."/>
            <person name="Ogata M."/>
            <person name="Argunhan B."/>
            <person name="Aoki R."/>
            <person name="Kajiwara S."/>
            <person name="Itoh T."/>
            <person name="Iwasaki H."/>
        </authorList>
    </citation>
    <scope>NUCLEOTIDE SEQUENCE</scope>
    <source>
        <strain evidence="5">N6</strain>
    </source>
</reference>
<keyword evidence="3" id="KW-0560">Oxidoreductase</keyword>
<evidence type="ECO:0000256" key="1">
    <source>
        <dbReference type="ARBA" id="ARBA00006484"/>
    </source>
</evidence>
<protein>
    <recommendedName>
        <fullName evidence="7">SDR family NAD(P)-dependent oxidoreductase</fullName>
    </recommendedName>
</protein>
<dbReference type="CDD" id="cd05233">
    <property type="entry name" value="SDR_c"/>
    <property type="match status" value="1"/>
</dbReference>
<name>A0A8H3YI66_9TREE</name>
<keyword evidence="2" id="KW-0521">NADP</keyword>
<comment type="similarity">
    <text evidence="1">Belongs to the short-chain dehydrogenases/reductases (SDR) family.</text>
</comment>
<evidence type="ECO:0000313" key="5">
    <source>
        <dbReference type="EMBL" id="GHJ88271.1"/>
    </source>
</evidence>
<organism evidence="5 6">
    <name type="scientific">Naganishia liquefaciens</name>
    <dbReference type="NCBI Taxonomy" id="104408"/>
    <lineage>
        <taxon>Eukaryota</taxon>
        <taxon>Fungi</taxon>
        <taxon>Dikarya</taxon>
        <taxon>Basidiomycota</taxon>
        <taxon>Agaricomycotina</taxon>
        <taxon>Tremellomycetes</taxon>
        <taxon>Filobasidiales</taxon>
        <taxon>Filobasidiaceae</taxon>
        <taxon>Naganishia</taxon>
    </lineage>
</organism>
<sequence length="405" mass="42996">MASYLDTLHRSLHRHLPGVIPPPSANLPPWLLSLALIVPSVLLLTPLVSPAPPKRSSIINSRDERVLIIGASSGCGEDLAKRYASLGASVCIVARSKDNLERVAATCRTLLPGGAVAPNKILTYAGDICSPEDMVAVRELIIREWQGLDTLHVVSGLSSTQTLLEASSVNQKPATSSSSPAKRHHKFEAQDGGASEADLPAKEGLQALADETRRLADVNMVGVAVSVAAFLPLLSSTSKSPLIHHLSSVAGLVPAPTRALYAATKAGGLACFRSAAVENGGGRSGVRFLAICPGTIDNDFRRKSSSAVRGFAPPEGFDRALLSVDDVTNAIIHHCSVSPAPAPIRLSIPIPFIGQSLNLQVPLLKLPPNDTVFLPNIPYRPGYWLLDTPLRGFTERLGRRKYGLE</sequence>
<evidence type="ECO:0000256" key="4">
    <source>
        <dbReference type="SAM" id="MobiDB-lite"/>
    </source>
</evidence>
<evidence type="ECO:0008006" key="7">
    <source>
        <dbReference type="Google" id="ProtNLM"/>
    </source>
</evidence>
<dbReference type="PRINTS" id="PR00081">
    <property type="entry name" value="GDHRDH"/>
</dbReference>
<gene>
    <name evidence="5" type="ORF">NliqN6_4673</name>
</gene>
<feature type="compositionally biased region" description="Polar residues" evidence="4">
    <location>
        <begin position="166"/>
        <end position="180"/>
    </location>
</feature>
<dbReference type="OrthoDB" id="37659at2759"/>
<dbReference type="PANTHER" id="PTHR43391">
    <property type="entry name" value="RETINOL DEHYDROGENASE-RELATED"/>
    <property type="match status" value="1"/>
</dbReference>
<keyword evidence="6" id="KW-1185">Reference proteome</keyword>
<dbReference type="Gene3D" id="3.40.50.720">
    <property type="entry name" value="NAD(P)-binding Rossmann-like Domain"/>
    <property type="match status" value="1"/>
</dbReference>
<dbReference type="InterPro" id="IPR036291">
    <property type="entry name" value="NAD(P)-bd_dom_sf"/>
</dbReference>
<dbReference type="PANTHER" id="PTHR43391:SF14">
    <property type="entry name" value="DEHYDROGENASE_REDUCTASE SDR FAMILY PROTEIN 7-LIKE"/>
    <property type="match status" value="1"/>
</dbReference>
<dbReference type="SUPFAM" id="SSF51735">
    <property type="entry name" value="NAD(P)-binding Rossmann-fold domains"/>
    <property type="match status" value="1"/>
</dbReference>
<evidence type="ECO:0000313" key="6">
    <source>
        <dbReference type="Proteomes" id="UP000620104"/>
    </source>
</evidence>
<proteinExistence type="inferred from homology"/>
<comment type="caution">
    <text evidence="5">The sequence shown here is derived from an EMBL/GenBank/DDBJ whole genome shotgun (WGS) entry which is preliminary data.</text>
</comment>
<accession>A0A8H3YI66</accession>
<dbReference type="AlphaFoldDB" id="A0A8H3YI66"/>
<dbReference type="Proteomes" id="UP000620104">
    <property type="component" value="Unassembled WGS sequence"/>
</dbReference>
<dbReference type="GO" id="GO:0005829">
    <property type="term" value="C:cytosol"/>
    <property type="evidence" value="ECO:0007669"/>
    <property type="project" value="TreeGrafter"/>
</dbReference>
<dbReference type="Pfam" id="PF00106">
    <property type="entry name" value="adh_short"/>
    <property type="match status" value="2"/>
</dbReference>
<feature type="region of interest" description="Disordered" evidence="4">
    <location>
        <begin position="166"/>
        <end position="198"/>
    </location>
</feature>
<dbReference type="EMBL" id="BLZA01000030">
    <property type="protein sequence ID" value="GHJ88271.1"/>
    <property type="molecule type" value="Genomic_DNA"/>
</dbReference>
<dbReference type="GO" id="GO:0016491">
    <property type="term" value="F:oxidoreductase activity"/>
    <property type="evidence" value="ECO:0007669"/>
    <property type="project" value="UniProtKB-KW"/>
</dbReference>
<dbReference type="InterPro" id="IPR002347">
    <property type="entry name" value="SDR_fam"/>
</dbReference>
<evidence type="ECO:0000256" key="3">
    <source>
        <dbReference type="ARBA" id="ARBA00023002"/>
    </source>
</evidence>